<proteinExistence type="predicted"/>
<keyword evidence="2" id="KW-1185">Reference proteome</keyword>
<accession>A0A0E9N2J6</accession>
<sequence>MFLLIDAVTCLRQDDYTGDDDVYLVVKNGAPHTITVGAISVNNTKQLSAQVALSEEGPHTIEVWERDALTSNDLIGTVDLDNFTHNVEQQGVVDNGSANYKIWFTVVDESH</sequence>
<dbReference type="Proteomes" id="UP000033121">
    <property type="component" value="Unassembled WGS sequence"/>
</dbReference>
<dbReference type="RefSeq" id="WP_046369408.1">
    <property type="nucleotide sequence ID" value="NZ_BBWV01000002.1"/>
</dbReference>
<gene>
    <name evidence="1" type="ORF">FPE01S_02_06550</name>
</gene>
<reference evidence="1 2" key="1">
    <citation type="submission" date="2015-04" db="EMBL/GenBank/DDBJ databases">
        <title>Whole genome shotgun sequence of Flavihumibacter petaseus NBRC 106054.</title>
        <authorList>
            <person name="Miyazawa S."/>
            <person name="Hosoyama A."/>
            <person name="Hashimoto M."/>
            <person name="Noguchi M."/>
            <person name="Tsuchikane K."/>
            <person name="Ohji S."/>
            <person name="Yamazoe A."/>
            <person name="Ichikawa N."/>
            <person name="Kimura A."/>
            <person name="Fujita N."/>
        </authorList>
    </citation>
    <scope>NUCLEOTIDE SEQUENCE [LARGE SCALE GENOMIC DNA]</scope>
    <source>
        <strain evidence="1 2">NBRC 106054</strain>
    </source>
</reference>
<dbReference type="AlphaFoldDB" id="A0A0E9N2J6"/>
<name>A0A0E9N2J6_9BACT</name>
<evidence type="ECO:0000313" key="2">
    <source>
        <dbReference type="Proteomes" id="UP000033121"/>
    </source>
</evidence>
<comment type="caution">
    <text evidence="1">The sequence shown here is derived from an EMBL/GenBank/DDBJ whole genome shotgun (WGS) entry which is preliminary data.</text>
</comment>
<organism evidence="1 2">
    <name type="scientific">Flavihumibacter petaseus NBRC 106054</name>
    <dbReference type="NCBI Taxonomy" id="1220578"/>
    <lineage>
        <taxon>Bacteria</taxon>
        <taxon>Pseudomonadati</taxon>
        <taxon>Bacteroidota</taxon>
        <taxon>Chitinophagia</taxon>
        <taxon>Chitinophagales</taxon>
        <taxon>Chitinophagaceae</taxon>
        <taxon>Flavihumibacter</taxon>
    </lineage>
</organism>
<evidence type="ECO:0000313" key="1">
    <source>
        <dbReference type="EMBL" id="GAO43550.1"/>
    </source>
</evidence>
<dbReference type="STRING" id="1220578.FPE01S_02_06550"/>
<protein>
    <submittedName>
        <fullName evidence="1">Uncharacterized protein</fullName>
    </submittedName>
</protein>
<dbReference type="EMBL" id="BBWV01000002">
    <property type="protein sequence ID" value="GAO43550.1"/>
    <property type="molecule type" value="Genomic_DNA"/>
</dbReference>